<proteinExistence type="predicted"/>
<sequence>MSLARALGKQAKIGTFCLFSPNLTGVKEPNSGIC</sequence>
<dbReference type="Proteomes" id="UP000295547">
    <property type="component" value="Unassembled WGS sequence"/>
</dbReference>
<evidence type="ECO:0000313" key="1">
    <source>
        <dbReference type="EMBL" id="TCU14262.1"/>
    </source>
</evidence>
<dbReference type="AlphaFoldDB" id="A0A4R3Q4V4"/>
<name>A0A4R3Q4V4_9HYPH</name>
<dbReference type="EMBL" id="SMBJ01000026">
    <property type="protein sequence ID" value="TCU14262.1"/>
    <property type="molecule type" value="Genomic_DNA"/>
</dbReference>
<evidence type="ECO:0000313" key="2">
    <source>
        <dbReference type="Proteomes" id="UP000295547"/>
    </source>
</evidence>
<keyword evidence="2" id="KW-1185">Reference proteome</keyword>
<comment type="caution">
    <text evidence="1">The sequence shown here is derived from an EMBL/GenBank/DDBJ whole genome shotgun (WGS) entry which is preliminary data.</text>
</comment>
<reference evidence="1 2" key="1">
    <citation type="submission" date="2019-03" db="EMBL/GenBank/DDBJ databases">
        <title>Genomic Encyclopedia of Type Strains, Phase IV (KMG-V): Genome sequencing to study the core and pangenomes of soil and plant-associated prokaryotes.</title>
        <authorList>
            <person name="Whitman W."/>
        </authorList>
    </citation>
    <scope>NUCLEOTIDE SEQUENCE [LARGE SCALE GENOMIC DNA]</scope>
    <source>
        <strain evidence="1 2">Gr42</strain>
    </source>
</reference>
<organism evidence="1 2">
    <name type="scientific">Rhizobium azibense</name>
    <dbReference type="NCBI Taxonomy" id="1136135"/>
    <lineage>
        <taxon>Bacteria</taxon>
        <taxon>Pseudomonadati</taxon>
        <taxon>Pseudomonadota</taxon>
        <taxon>Alphaproteobacteria</taxon>
        <taxon>Hyphomicrobiales</taxon>
        <taxon>Rhizobiaceae</taxon>
        <taxon>Rhizobium/Agrobacterium group</taxon>
        <taxon>Rhizobium</taxon>
    </lineage>
</organism>
<gene>
    <name evidence="1" type="ORF">EV130_1268</name>
</gene>
<protein>
    <submittedName>
        <fullName evidence="1">Uncharacterized protein</fullName>
    </submittedName>
</protein>
<accession>A0A4R3Q4V4</accession>